<evidence type="ECO:0000313" key="3">
    <source>
        <dbReference type="EMBL" id="AJQ97047.1"/>
    </source>
</evidence>
<dbReference type="Gene3D" id="3.40.50.1820">
    <property type="entry name" value="alpha/beta hydrolase"/>
    <property type="match status" value="1"/>
</dbReference>
<reference evidence="3 4" key="1">
    <citation type="submission" date="2014-01" db="EMBL/GenBank/DDBJ databases">
        <title>Full genme sequencing of cellulolytic bacterium Gynuella sunshinyii YC6258T gen. nov., sp. nov.</title>
        <authorList>
            <person name="Khan H."/>
            <person name="Chung E.J."/>
            <person name="Chung Y.R."/>
        </authorList>
    </citation>
    <scope>NUCLEOTIDE SEQUENCE [LARGE SCALE GENOMIC DNA]</scope>
    <source>
        <strain evidence="3 4">YC6258</strain>
    </source>
</reference>
<organism evidence="3 4">
    <name type="scientific">Gynuella sunshinyii YC6258</name>
    <dbReference type="NCBI Taxonomy" id="1445510"/>
    <lineage>
        <taxon>Bacteria</taxon>
        <taxon>Pseudomonadati</taxon>
        <taxon>Pseudomonadota</taxon>
        <taxon>Gammaproteobacteria</taxon>
        <taxon>Oceanospirillales</taxon>
        <taxon>Saccharospirillaceae</taxon>
        <taxon>Gynuella</taxon>
    </lineage>
</organism>
<keyword evidence="2" id="KW-0732">Signal</keyword>
<feature type="region of interest" description="Disordered" evidence="1">
    <location>
        <begin position="493"/>
        <end position="524"/>
    </location>
</feature>
<evidence type="ECO:0000313" key="4">
    <source>
        <dbReference type="Proteomes" id="UP000032266"/>
    </source>
</evidence>
<accession>A0A0C5VQZ6</accession>
<evidence type="ECO:0000256" key="1">
    <source>
        <dbReference type="SAM" id="MobiDB-lite"/>
    </source>
</evidence>
<sequence>MPKPVRVLKRLCRPSCFNIRIFAMFAMVAVTAVTCSSLDTHSTISSSFENNLRVIDARPEQDFYWPYLLYIPDHVRSFQQSANILVLPNNTGSSSDNFAVHFAAAENQLRPVAQTVEDQNLPFILLTPVFPRFSNIHGGWKYYTHALDRDSMLISKTDKTAISIHWQGNWLTQNHDNYISYSLDHLFVVQDNMIYRCEAADFKPQSHFKQVAELDMTLVFESGFNADRPFNLMELPRDDGFMFSDLYKDSTGTIVNPEDDRHDGFRVTQIRRLSDMKSDMDIPLLWNKDGEHFQNSTLKSIKRLDLQLIAMINDARQQLNNELAMVVPEKVLMAGFSASGMFVDRFSFLHPEQVKAAVIGSPGGLPMSPVRQWDHQALRYPLGVSDYAELTGRPFDQQAFAQVHRLVFLGARDNNDSVTYRDSFDVEDEEVVFKTFGRSMQQRFRVVEDIFAHEGIRNTRFVLYPDVGHEMTDDIRREVVSFLLQWSEQSVPNKSATTMSKEREAPPSRITVGNNPDTAVPIHQ</sequence>
<proteinExistence type="predicted"/>
<evidence type="ECO:0000256" key="2">
    <source>
        <dbReference type="SAM" id="SignalP"/>
    </source>
</evidence>
<keyword evidence="4" id="KW-1185">Reference proteome</keyword>
<dbReference type="SUPFAM" id="SSF53474">
    <property type="entry name" value="alpha/beta-Hydrolases"/>
    <property type="match status" value="1"/>
</dbReference>
<dbReference type="HOGENOM" id="CLU_519494_0_0_6"/>
<dbReference type="EMBL" id="CP007142">
    <property type="protein sequence ID" value="AJQ97047.1"/>
    <property type="molecule type" value="Genomic_DNA"/>
</dbReference>
<name>A0A0C5VQZ6_9GAMM</name>
<dbReference type="InterPro" id="IPR029058">
    <property type="entry name" value="AB_hydrolase_fold"/>
</dbReference>
<dbReference type="AlphaFoldDB" id="A0A0C5VQZ6"/>
<protein>
    <submittedName>
        <fullName evidence="3">Uncharacterized protein</fullName>
    </submittedName>
</protein>
<dbReference type="Proteomes" id="UP000032266">
    <property type="component" value="Chromosome"/>
</dbReference>
<gene>
    <name evidence="3" type="ORF">YC6258_05015</name>
</gene>
<dbReference type="KEGG" id="gsn:YC6258_05015"/>
<dbReference type="OrthoDB" id="1094867at2"/>
<feature type="signal peptide" evidence="2">
    <location>
        <begin position="1"/>
        <end position="32"/>
    </location>
</feature>
<feature type="chain" id="PRO_5002183809" evidence="2">
    <location>
        <begin position="33"/>
        <end position="524"/>
    </location>
</feature>
<dbReference type="RefSeq" id="WP_052830492.1">
    <property type="nucleotide sequence ID" value="NZ_CP007142.1"/>
</dbReference>